<evidence type="ECO:0000256" key="1">
    <source>
        <dbReference type="ARBA" id="ARBA00005755"/>
    </source>
</evidence>
<feature type="domain" description="DNA-directed DNA polymerase family B mitochondria/virus" evidence="9">
    <location>
        <begin position="2"/>
        <end position="133"/>
    </location>
</feature>
<proteinExistence type="inferred from homology"/>
<dbReference type="EMBL" id="JACEIK010003113">
    <property type="protein sequence ID" value="MCD9640388.1"/>
    <property type="molecule type" value="Genomic_DNA"/>
</dbReference>
<keyword evidence="7" id="KW-0238">DNA-binding</keyword>
<evidence type="ECO:0000256" key="2">
    <source>
        <dbReference type="ARBA" id="ARBA00012417"/>
    </source>
</evidence>
<reference evidence="10 11" key="1">
    <citation type="journal article" date="2021" name="BMC Genomics">
        <title>Datura genome reveals duplications of psychoactive alkaloid biosynthetic genes and high mutation rate following tissue culture.</title>
        <authorList>
            <person name="Rajewski A."/>
            <person name="Carter-House D."/>
            <person name="Stajich J."/>
            <person name="Litt A."/>
        </authorList>
    </citation>
    <scope>NUCLEOTIDE SEQUENCE [LARGE SCALE GENOMIC DNA]</scope>
    <source>
        <strain evidence="10">AR-01</strain>
    </source>
</reference>
<comment type="similarity">
    <text evidence="1">Belongs to the DNA polymerase type-B family.</text>
</comment>
<gene>
    <name evidence="10" type="ORF">HAX54_025675</name>
</gene>
<dbReference type="Gene3D" id="1.10.287.690">
    <property type="entry name" value="Helix hairpin bin"/>
    <property type="match status" value="1"/>
</dbReference>
<evidence type="ECO:0000259" key="9">
    <source>
        <dbReference type="Pfam" id="PF03175"/>
    </source>
</evidence>
<evidence type="ECO:0000256" key="4">
    <source>
        <dbReference type="ARBA" id="ARBA00022695"/>
    </source>
</evidence>
<evidence type="ECO:0000313" key="11">
    <source>
        <dbReference type="Proteomes" id="UP000823775"/>
    </source>
</evidence>
<evidence type="ECO:0000256" key="8">
    <source>
        <dbReference type="ARBA" id="ARBA00049244"/>
    </source>
</evidence>
<accession>A0ABS8V299</accession>
<organism evidence="10 11">
    <name type="scientific">Datura stramonium</name>
    <name type="common">Jimsonweed</name>
    <name type="synonym">Common thornapple</name>
    <dbReference type="NCBI Taxonomy" id="4076"/>
    <lineage>
        <taxon>Eukaryota</taxon>
        <taxon>Viridiplantae</taxon>
        <taxon>Streptophyta</taxon>
        <taxon>Embryophyta</taxon>
        <taxon>Tracheophyta</taxon>
        <taxon>Spermatophyta</taxon>
        <taxon>Magnoliopsida</taxon>
        <taxon>eudicotyledons</taxon>
        <taxon>Gunneridae</taxon>
        <taxon>Pentapetalae</taxon>
        <taxon>asterids</taxon>
        <taxon>lamiids</taxon>
        <taxon>Solanales</taxon>
        <taxon>Solanaceae</taxon>
        <taxon>Solanoideae</taxon>
        <taxon>Datureae</taxon>
        <taxon>Datura</taxon>
    </lineage>
</organism>
<dbReference type="PANTHER" id="PTHR33568">
    <property type="entry name" value="DNA POLYMERASE"/>
    <property type="match status" value="1"/>
</dbReference>
<evidence type="ECO:0000256" key="3">
    <source>
        <dbReference type="ARBA" id="ARBA00022679"/>
    </source>
</evidence>
<evidence type="ECO:0000256" key="6">
    <source>
        <dbReference type="ARBA" id="ARBA00022932"/>
    </source>
</evidence>
<protein>
    <recommendedName>
        <fullName evidence="2">DNA-directed DNA polymerase</fullName>
        <ecNumber evidence="2">2.7.7.7</ecNumber>
    </recommendedName>
</protein>
<dbReference type="InterPro" id="IPR023211">
    <property type="entry name" value="DNA_pol_palm_dom_sf"/>
</dbReference>
<dbReference type="PANTHER" id="PTHR33568:SF3">
    <property type="entry name" value="DNA-DIRECTED DNA POLYMERASE"/>
    <property type="match status" value="1"/>
</dbReference>
<dbReference type="EC" id="2.7.7.7" evidence="2"/>
<keyword evidence="11" id="KW-1185">Reference proteome</keyword>
<dbReference type="Gene3D" id="3.90.1600.10">
    <property type="entry name" value="Palm domain of DNA polymerase"/>
    <property type="match status" value="1"/>
</dbReference>
<evidence type="ECO:0000256" key="7">
    <source>
        <dbReference type="ARBA" id="ARBA00023125"/>
    </source>
</evidence>
<name>A0ABS8V299_DATST</name>
<dbReference type="InterPro" id="IPR004868">
    <property type="entry name" value="DNA-dir_DNA_pol_B_mt/vir"/>
</dbReference>
<dbReference type="Proteomes" id="UP000823775">
    <property type="component" value="Unassembled WGS sequence"/>
</dbReference>
<dbReference type="SUPFAM" id="SSF56672">
    <property type="entry name" value="DNA/RNA polymerases"/>
    <property type="match status" value="1"/>
</dbReference>
<dbReference type="Pfam" id="PF03175">
    <property type="entry name" value="DNA_pol_B_2"/>
    <property type="match status" value="1"/>
</dbReference>
<comment type="caution">
    <text evidence="10">The sequence shown here is derived from an EMBL/GenBank/DDBJ whole genome shotgun (WGS) entry which is preliminary data.</text>
</comment>
<evidence type="ECO:0000256" key="5">
    <source>
        <dbReference type="ARBA" id="ARBA00022705"/>
    </source>
</evidence>
<keyword evidence="5" id="KW-0235">DNA replication</keyword>
<keyword evidence="6" id="KW-0239">DNA-directed DNA polymerase</keyword>
<dbReference type="InterPro" id="IPR043502">
    <property type="entry name" value="DNA/RNA_pol_sf"/>
</dbReference>
<keyword evidence="3" id="KW-0808">Transferase</keyword>
<evidence type="ECO:0000313" key="10">
    <source>
        <dbReference type="EMBL" id="MCD9640388.1"/>
    </source>
</evidence>
<comment type="catalytic activity">
    <reaction evidence="8">
        <text>DNA(n) + a 2'-deoxyribonucleoside 5'-triphosphate = DNA(n+1) + diphosphate</text>
        <dbReference type="Rhea" id="RHEA:22508"/>
        <dbReference type="Rhea" id="RHEA-COMP:17339"/>
        <dbReference type="Rhea" id="RHEA-COMP:17340"/>
        <dbReference type="ChEBI" id="CHEBI:33019"/>
        <dbReference type="ChEBI" id="CHEBI:61560"/>
        <dbReference type="ChEBI" id="CHEBI:173112"/>
        <dbReference type="EC" id="2.7.7.7"/>
    </reaction>
</comment>
<sequence length="150" mass="17079">MKGYLFEKGEGSPFKDFVSSLSENRIRAKKKGNAAMSYIYKLIMNSLYGRLGISPKSTVNDVVYDAHRKHLLQTSEKFLYSHPLENNWHNVAYCVNTQTNVDYCTSHKNSAVQMAAAITGYTRIHLYPYIARDNCYYTDTDSVVLGHPLP</sequence>
<keyword evidence="4" id="KW-0548">Nucleotidyltransferase</keyword>